<feature type="transmembrane region" description="Helical" evidence="1">
    <location>
        <begin position="156"/>
        <end position="175"/>
    </location>
</feature>
<dbReference type="PANTHER" id="PTHR19353">
    <property type="entry name" value="FATTY ACID DESATURASE 2"/>
    <property type="match status" value="1"/>
</dbReference>
<dbReference type="InterPro" id="IPR012171">
    <property type="entry name" value="Fatty_acid_desaturase"/>
</dbReference>
<feature type="domain" description="Fatty acid desaturase" evidence="2">
    <location>
        <begin position="60"/>
        <end position="307"/>
    </location>
</feature>
<evidence type="ECO:0000259" key="2">
    <source>
        <dbReference type="Pfam" id="PF00487"/>
    </source>
</evidence>
<feature type="transmembrane region" description="Helical" evidence="1">
    <location>
        <begin position="216"/>
        <end position="236"/>
    </location>
</feature>
<dbReference type="AlphaFoldDB" id="A0A2W5SS24"/>
<dbReference type="PANTHER" id="PTHR19353:SF73">
    <property type="entry name" value="FATTY ACID DESATURASE"/>
    <property type="match status" value="1"/>
</dbReference>
<feature type="transmembrane region" description="Helical" evidence="1">
    <location>
        <begin position="36"/>
        <end position="53"/>
    </location>
</feature>
<name>A0A2W5SS24_ANCNO</name>
<comment type="caution">
    <text evidence="3">The sequence shown here is derived from an EMBL/GenBank/DDBJ whole genome shotgun (WGS) entry which is preliminary data.</text>
</comment>
<sequence length="343" mass="39473">MLMAGESALAKADARSWARRLNDYRQPDPRRSVRELLITAVPFALAWAAMLAALKLDQFWLYALLILPAAGLLVRLFMIQHDCGHGSFFGNRTGNDWTGRVIGVLTMTPYDHWRRAHAIHHASAGNLDRRGIGDIDTLTVDEYLARSRWGRLRYRLYRHPLVMFGIGPIYVFLLESRLPIGFARKGWTPWISTMTTNLGITLAAGLLMWAFGIGPFLLVHLPIVILGAAAGVWLFYVQHQFEGTHWDSNESWEFHEAALHGSSHYDLPAVLRWFSANIGMHHVHHLCARIPYYRLPEVLRDHPELRDVGRLTLWESFGCVRLTLWDDRQRQLISFREMRALYQ</sequence>
<feature type="transmembrane region" description="Helical" evidence="1">
    <location>
        <begin position="187"/>
        <end position="209"/>
    </location>
</feature>
<evidence type="ECO:0000313" key="4">
    <source>
        <dbReference type="Proteomes" id="UP000248887"/>
    </source>
</evidence>
<dbReference type="GO" id="GO:0016020">
    <property type="term" value="C:membrane"/>
    <property type="evidence" value="ECO:0007669"/>
    <property type="project" value="TreeGrafter"/>
</dbReference>
<dbReference type="EMBL" id="QFQD01000033">
    <property type="protein sequence ID" value="PZQ82303.1"/>
    <property type="molecule type" value="Genomic_DNA"/>
</dbReference>
<dbReference type="Proteomes" id="UP000248887">
    <property type="component" value="Unassembled WGS sequence"/>
</dbReference>
<keyword evidence="1" id="KW-1133">Transmembrane helix</keyword>
<dbReference type="GO" id="GO:0016717">
    <property type="term" value="F:oxidoreductase activity, acting on paired donors, with oxidation of a pair of donors resulting in the reduction of molecular oxygen to two molecules of water"/>
    <property type="evidence" value="ECO:0007669"/>
    <property type="project" value="TreeGrafter"/>
</dbReference>
<evidence type="ECO:0000313" key="3">
    <source>
        <dbReference type="EMBL" id="PZQ82303.1"/>
    </source>
</evidence>
<gene>
    <name evidence="3" type="ORF">DI549_11650</name>
</gene>
<keyword evidence="1" id="KW-0812">Transmembrane</keyword>
<accession>A0A2W5SS24</accession>
<dbReference type="InterPro" id="IPR005804">
    <property type="entry name" value="FA_desaturase_dom"/>
</dbReference>
<keyword evidence="1" id="KW-0472">Membrane</keyword>
<dbReference type="Pfam" id="PF00487">
    <property type="entry name" value="FA_desaturase"/>
    <property type="match status" value="1"/>
</dbReference>
<dbReference type="GO" id="GO:0006629">
    <property type="term" value="P:lipid metabolic process"/>
    <property type="evidence" value="ECO:0007669"/>
    <property type="project" value="InterPro"/>
</dbReference>
<evidence type="ECO:0000256" key="1">
    <source>
        <dbReference type="SAM" id="Phobius"/>
    </source>
</evidence>
<protein>
    <submittedName>
        <fullName evidence="3">Fatty acid desaturase</fullName>
    </submittedName>
</protein>
<dbReference type="CDD" id="cd03507">
    <property type="entry name" value="Delta12-FADS-like"/>
    <property type="match status" value="1"/>
</dbReference>
<reference evidence="3 4" key="1">
    <citation type="submission" date="2017-08" db="EMBL/GenBank/DDBJ databases">
        <title>Infants hospitalized years apart are colonized by the same room-sourced microbial strains.</title>
        <authorList>
            <person name="Brooks B."/>
            <person name="Olm M.R."/>
            <person name="Firek B.A."/>
            <person name="Baker R."/>
            <person name="Thomas B.C."/>
            <person name="Morowitz M.J."/>
            <person name="Banfield J.F."/>
        </authorList>
    </citation>
    <scope>NUCLEOTIDE SEQUENCE [LARGE SCALE GENOMIC DNA]</scope>
    <source>
        <strain evidence="3">S2_005_001_R2_27</strain>
    </source>
</reference>
<proteinExistence type="predicted"/>
<organism evidence="3 4">
    <name type="scientific">Ancylobacter novellus</name>
    <name type="common">Thiobacillus novellus</name>
    <dbReference type="NCBI Taxonomy" id="921"/>
    <lineage>
        <taxon>Bacteria</taxon>
        <taxon>Pseudomonadati</taxon>
        <taxon>Pseudomonadota</taxon>
        <taxon>Alphaproteobacteria</taxon>
        <taxon>Hyphomicrobiales</taxon>
        <taxon>Xanthobacteraceae</taxon>
        <taxon>Ancylobacter</taxon>
    </lineage>
</organism>
<feature type="transmembrane region" description="Helical" evidence="1">
    <location>
        <begin position="59"/>
        <end position="78"/>
    </location>
</feature>